<sequence length="293" mass="31863">MQVVLIAFALLFCGVKAGNTQKQCSTDCEGNHWSYSGDSSPKCWSICNPKCQGTRQSPINLQIGKAKFMGIFQAPEVSGPLTVKMKASNNGHTVVLAKTSGQSIHISGVGLDGSFIFDQLHFHWGSEASTGSEHTLNGNHWPMEMHVVTHNDKYESIGEAKTAPDGLAVFAYFFQIVKQDNPGLSDLLAVVDSVPNKGDSSDEMSFQLVKFLPPFGGDFFRYKGSLTTPGCFESVTWTLFTGLTVPISENQLNKFRQLMTAGDGGKDAHPMFNNFRPTQALNAREILFGVIGA</sequence>
<feature type="chain" id="PRO_5008787544" description="carbonic anhydrase" evidence="7">
    <location>
        <begin position="18"/>
        <end position="293"/>
    </location>
</feature>
<dbReference type="SMART" id="SM01057">
    <property type="entry name" value="Carb_anhydrase"/>
    <property type="match status" value="1"/>
</dbReference>
<dbReference type="FunCoup" id="R7U0D8">
    <property type="interactions" value="47"/>
</dbReference>
<accession>R7U0D8</accession>
<keyword evidence="5" id="KW-0456">Lyase</keyword>
<feature type="domain" description="Alpha-carbonic anhydrase" evidence="8">
    <location>
        <begin position="31"/>
        <end position="290"/>
    </location>
</feature>
<dbReference type="Pfam" id="PF00194">
    <property type="entry name" value="Carb_anhydrase"/>
    <property type="match status" value="1"/>
</dbReference>
<dbReference type="Proteomes" id="UP000014760">
    <property type="component" value="Unassembled WGS sequence"/>
</dbReference>
<organism evidence="9">
    <name type="scientific">Capitella teleta</name>
    <name type="common">Polychaete worm</name>
    <dbReference type="NCBI Taxonomy" id="283909"/>
    <lineage>
        <taxon>Eukaryota</taxon>
        <taxon>Metazoa</taxon>
        <taxon>Spiralia</taxon>
        <taxon>Lophotrochozoa</taxon>
        <taxon>Annelida</taxon>
        <taxon>Polychaeta</taxon>
        <taxon>Sedentaria</taxon>
        <taxon>Scolecida</taxon>
        <taxon>Capitellidae</taxon>
        <taxon>Capitella</taxon>
    </lineage>
</organism>
<dbReference type="GO" id="GO:0004089">
    <property type="term" value="F:carbonate dehydratase activity"/>
    <property type="evidence" value="ECO:0007669"/>
    <property type="project" value="UniProtKB-EC"/>
</dbReference>
<name>R7U0D8_CAPTE</name>
<dbReference type="Gene3D" id="3.10.200.10">
    <property type="entry name" value="Alpha carbonic anhydrase"/>
    <property type="match status" value="1"/>
</dbReference>
<dbReference type="PROSITE" id="PS51144">
    <property type="entry name" value="ALPHA_CA_2"/>
    <property type="match status" value="1"/>
</dbReference>
<protein>
    <recommendedName>
        <fullName evidence="2">carbonic anhydrase</fullName>
        <ecNumber evidence="2">4.2.1.1</ecNumber>
    </recommendedName>
</protein>
<dbReference type="EMBL" id="AMQN01009941">
    <property type="status" value="NOT_ANNOTATED_CDS"/>
    <property type="molecule type" value="Genomic_DNA"/>
</dbReference>
<feature type="signal peptide" evidence="7">
    <location>
        <begin position="1"/>
        <end position="17"/>
    </location>
</feature>
<dbReference type="EnsemblMetazoa" id="CapteT198261">
    <property type="protein sequence ID" value="CapteP198261"/>
    <property type="gene ID" value="CapteG198261"/>
</dbReference>
<evidence type="ECO:0000259" key="8">
    <source>
        <dbReference type="PROSITE" id="PS51144"/>
    </source>
</evidence>
<dbReference type="STRING" id="283909.R7U0D8"/>
<dbReference type="EMBL" id="KB306649">
    <property type="protein sequence ID" value="ELT99673.1"/>
    <property type="molecule type" value="Genomic_DNA"/>
</dbReference>
<evidence type="ECO:0000256" key="1">
    <source>
        <dbReference type="ARBA" id="ARBA00010718"/>
    </source>
</evidence>
<evidence type="ECO:0000313" key="9">
    <source>
        <dbReference type="EMBL" id="ELT99673.1"/>
    </source>
</evidence>
<comment type="similarity">
    <text evidence="1">Belongs to the alpha-carbonic anhydrase family.</text>
</comment>
<keyword evidence="4" id="KW-0862">Zinc</keyword>
<keyword evidence="3" id="KW-0479">Metal-binding</keyword>
<dbReference type="OrthoDB" id="429145at2759"/>
<evidence type="ECO:0000313" key="10">
    <source>
        <dbReference type="EnsemblMetazoa" id="CapteP198261"/>
    </source>
</evidence>
<dbReference type="InterPro" id="IPR036398">
    <property type="entry name" value="CA_dom_sf"/>
</dbReference>
<reference evidence="11" key="1">
    <citation type="submission" date="2012-12" db="EMBL/GenBank/DDBJ databases">
        <authorList>
            <person name="Hellsten U."/>
            <person name="Grimwood J."/>
            <person name="Chapman J.A."/>
            <person name="Shapiro H."/>
            <person name="Aerts A."/>
            <person name="Otillar R.P."/>
            <person name="Terry A.Y."/>
            <person name="Boore J.L."/>
            <person name="Simakov O."/>
            <person name="Marletaz F."/>
            <person name="Cho S.-J."/>
            <person name="Edsinger-Gonzales E."/>
            <person name="Havlak P."/>
            <person name="Kuo D.-H."/>
            <person name="Larsson T."/>
            <person name="Lv J."/>
            <person name="Arendt D."/>
            <person name="Savage R."/>
            <person name="Osoegawa K."/>
            <person name="de Jong P."/>
            <person name="Lindberg D.R."/>
            <person name="Seaver E.C."/>
            <person name="Weisblat D.A."/>
            <person name="Putnam N.H."/>
            <person name="Grigoriev I.V."/>
            <person name="Rokhsar D.S."/>
        </authorList>
    </citation>
    <scope>NUCLEOTIDE SEQUENCE</scope>
    <source>
        <strain evidence="11">I ESC-2004</strain>
    </source>
</reference>
<proteinExistence type="inferred from homology"/>
<keyword evidence="11" id="KW-1185">Reference proteome</keyword>
<dbReference type="CDD" id="cd00326">
    <property type="entry name" value="alpha_CA"/>
    <property type="match status" value="1"/>
</dbReference>
<dbReference type="GO" id="GO:0008270">
    <property type="term" value="F:zinc ion binding"/>
    <property type="evidence" value="ECO:0007669"/>
    <property type="project" value="InterPro"/>
</dbReference>
<evidence type="ECO:0000256" key="6">
    <source>
        <dbReference type="ARBA" id="ARBA00048348"/>
    </source>
</evidence>
<evidence type="ECO:0000256" key="3">
    <source>
        <dbReference type="ARBA" id="ARBA00022723"/>
    </source>
</evidence>
<dbReference type="OMA" id="TPECNEA"/>
<reference evidence="10" key="3">
    <citation type="submission" date="2015-06" db="UniProtKB">
        <authorList>
            <consortium name="EnsemblMetazoa"/>
        </authorList>
    </citation>
    <scope>IDENTIFICATION</scope>
</reference>
<dbReference type="EC" id="4.2.1.1" evidence="2"/>
<dbReference type="InterPro" id="IPR001148">
    <property type="entry name" value="CA_dom"/>
</dbReference>
<dbReference type="PANTHER" id="PTHR18952:SF265">
    <property type="entry name" value="CARBONIC ANHYDRASE"/>
    <property type="match status" value="1"/>
</dbReference>
<gene>
    <name evidence="9" type="ORF">CAPTEDRAFT_198261</name>
</gene>
<evidence type="ECO:0000256" key="5">
    <source>
        <dbReference type="ARBA" id="ARBA00023239"/>
    </source>
</evidence>
<keyword evidence="7" id="KW-0732">Signal</keyword>
<comment type="catalytic activity">
    <reaction evidence="6">
        <text>hydrogencarbonate + H(+) = CO2 + H2O</text>
        <dbReference type="Rhea" id="RHEA:10748"/>
        <dbReference type="ChEBI" id="CHEBI:15377"/>
        <dbReference type="ChEBI" id="CHEBI:15378"/>
        <dbReference type="ChEBI" id="CHEBI:16526"/>
        <dbReference type="ChEBI" id="CHEBI:17544"/>
        <dbReference type="EC" id="4.2.1.1"/>
    </reaction>
</comment>
<evidence type="ECO:0000256" key="7">
    <source>
        <dbReference type="SAM" id="SignalP"/>
    </source>
</evidence>
<evidence type="ECO:0000256" key="4">
    <source>
        <dbReference type="ARBA" id="ARBA00022833"/>
    </source>
</evidence>
<dbReference type="SUPFAM" id="SSF51069">
    <property type="entry name" value="Carbonic anhydrase"/>
    <property type="match status" value="1"/>
</dbReference>
<reference evidence="9 11" key="2">
    <citation type="journal article" date="2013" name="Nature">
        <title>Insights into bilaterian evolution from three spiralian genomes.</title>
        <authorList>
            <person name="Simakov O."/>
            <person name="Marletaz F."/>
            <person name="Cho S.J."/>
            <person name="Edsinger-Gonzales E."/>
            <person name="Havlak P."/>
            <person name="Hellsten U."/>
            <person name="Kuo D.H."/>
            <person name="Larsson T."/>
            <person name="Lv J."/>
            <person name="Arendt D."/>
            <person name="Savage R."/>
            <person name="Osoegawa K."/>
            <person name="de Jong P."/>
            <person name="Grimwood J."/>
            <person name="Chapman J.A."/>
            <person name="Shapiro H."/>
            <person name="Aerts A."/>
            <person name="Otillar R.P."/>
            <person name="Terry A.Y."/>
            <person name="Boore J.L."/>
            <person name="Grigoriev I.V."/>
            <person name="Lindberg D.R."/>
            <person name="Seaver E.C."/>
            <person name="Weisblat D.A."/>
            <person name="Putnam N.H."/>
            <person name="Rokhsar D.S."/>
        </authorList>
    </citation>
    <scope>NUCLEOTIDE SEQUENCE</scope>
    <source>
        <strain evidence="9 11">I ESC-2004</strain>
    </source>
</reference>
<dbReference type="InterPro" id="IPR023561">
    <property type="entry name" value="Carbonic_anhydrase_a-class"/>
</dbReference>
<evidence type="ECO:0000256" key="2">
    <source>
        <dbReference type="ARBA" id="ARBA00012925"/>
    </source>
</evidence>
<dbReference type="PANTHER" id="PTHR18952">
    <property type="entry name" value="CARBONIC ANHYDRASE"/>
    <property type="match status" value="1"/>
</dbReference>
<evidence type="ECO:0000313" key="11">
    <source>
        <dbReference type="Proteomes" id="UP000014760"/>
    </source>
</evidence>
<dbReference type="HOGENOM" id="CLU_039326_2_0_1"/>
<dbReference type="AlphaFoldDB" id="R7U0D8"/>